<keyword evidence="2 4" id="KW-0863">Zinc-finger</keyword>
<evidence type="ECO:0000256" key="4">
    <source>
        <dbReference type="PROSITE-ProRule" id="PRU00175"/>
    </source>
</evidence>
<proteinExistence type="predicted"/>
<keyword evidence="1" id="KW-0479">Metal-binding</keyword>
<dbReference type="SUPFAM" id="SSF57850">
    <property type="entry name" value="RING/U-box"/>
    <property type="match status" value="1"/>
</dbReference>
<sequence length="465" mass="54507">MNEIALDVIMNLPLLTEVVEVKLLLYSCSNRFFTIYKNNKTSSSAQNKKSNNILSKMIDQDAILQEKLAKLEEQKHLRKLNLLEDEKNMKECEENKIRHYQKENNNDKTIQFLLTDEENTDQLVSSIQKNNLQKQEKFLCHLIEVEKTSKELIKNTLNLNESFEMDYNEKYSKCDLIKNTKNNDKLKLKKENKEFTLRLEQIIEKANLQRYVLVNNESKSDSSEMERLTNLLNTSNCYRQVSKEHLKSMYNQLKYLTTAELHKRNCQLNKQINDLSTERITLTQLLVDFIDKKKLNQKYLIQKLEAQQFEFDTTIKWLSQYSKLVNDMPSELTFSKNSINPTLLHRVCTMGGSHLLLFILENELKLPLTKEYLINMGIHSCKDQEILINSLNYFSTPTAPPENMFTPSAPFLDELECIVCMEKQFDVLFIPCGHLCCCWKCSEKLTLCPMCRTLISKKVDIKNIN</sequence>
<dbReference type="PANTHER" id="PTHR10044">
    <property type="entry name" value="INHIBITOR OF APOPTOSIS"/>
    <property type="match status" value="1"/>
</dbReference>
<evidence type="ECO:0000256" key="5">
    <source>
        <dbReference type="SAM" id="Coils"/>
    </source>
</evidence>
<dbReference type="InterPro" id="IPR013083">
    <property type="entry name" value="Znf_RING/FYVE/PHD"/>
</dbReference>
<dbReference type="InterPro" id="IPR001841">
    <property type="entry name" value="Znf_RING"/>
</dbReference>
<feature type="coiled-coil region" evidence="5">
    <location>
        <begin position="54"/>
        <end position="103"/>
    </location>
</feature>
<keyword evidence="5" id="KW-0175">Coiled coil</keyword>
<evidence type="ECO:0000256" key="1">
    <source>
        <dbReference type="ARBA" id="ARBA00022723"/>
    </source>
</evidence>
<dbReference type="OrthoDB" id="1711136at2759"/>
<dbReference type="GO" id="GO:0008270">
    <property type="term" value="F:zinc ion binding"/>
    <property type="evidence" value="ECO:0007669"/>
    <property type="project" value="UniProtKB-KW"/>
</dbReference>
<feature type="domain" description="RING-type" evidence="6">
    <location>
        <begin position="417"/>
        <end position="452"/>
    </location>
</feature>
<evidence type="ECO:0000256" key="2">
    <source>
        <dbReference type="ARBA" id="ARBA00022771"/>
    </source>
</evidence>
<organism evidence="7 8">
    <name type="scientific">Sipha flava</name>
    <name type="common">yellow sugarcane aphid</name>
    <dbReference type="NCBI Taxonomy" id="143950"/>
    <lineage>
        <taxon>Eukaryota</taxon>
        <taxon>Metazoa</taxon>
        <taxon>Ecdysozoa</taxon>
        <taxon>Arthropoda</taxon>
        <taxon>Hexapoda</taxon>
        <taxon>Insecta</taxon>
        <taxon>Pterygota</taxon>
        <taxon>Neoptera</taxon>
        <taxon>Paraneoptera</taxon>
        <taxon>Hemiptera</taxon>
        <taxon>Sternorrhyncha</taxon>
        <taxon>Aphidomorpha</taxon>
        <taxon>Aphidoidea</taxon>
        <taxon>Aphididae</taxon>
        <taxon>Sipha</taxon>
    </lineage>
</organism>
<dbReference type="FunFam" id="1.10.1170.10:FF:000002">
    <property type="entry name" value="Baculoviral IAP repeat containing 7"/>
    <property type="match status" value="1"/>
</dbReference>
<protein>
    <submittedName>
        <fullName evidence="8">E3 ubiquitin-protein ligase LRSAM1-like isoform X1</fullName>
    </submittedName>
</protein>
<dbReference type="AlphaFoldDB" id="A0A8B8F6J8"/>
<evidence type="ECO:0000259" key="6">
    <source>
        <dbReference type="PROSITE" id="PS50089"/>
    </source>
</evidence>
<evidence type="ECO:0000256" key="3">
    <source>
        <dbReference type="ARBA" id="ARBA00022833"/>
    </source>
</evidence>
<dbReference type="InterPro" id="IPR050784">
    <property type="entry name" value="IAP"/>
</dbReference>
<dbReference type="RefSeq" id="XP_025405952.1">
    <property type="nucleotide sequence ID" value="XM_025550167.1"/>
</dbReference>
<keyword evidence="3" id="KW-0862">Zinc</keyword>
<dbReference type="Pfam" id="PF13920">
    <property type="entry name" value="zf-C3HC4_3"/>
    <property type="match status" value="1"/>
</dbReference>
<name>A0A8B8F6J8_9HEMI</name>
<reference evidence="8" key="1">
    <citation type="submission" date="2025-08" db="UniProtKB">
        <authorList>
            <consortium name="RefSeq"/>
        </authorList>
    </citation>
    <scope>IDENTIFICATION</scope>
    <source>
        <tissue evidence="8">Whole body</tissue>
    </source>
</reference>
<evidence type="ECO:0000313" key="7">
    <source>
        <dbReference type="Proteomes" id="UP000694846"/>
    </source>
</evidence>
<dbReference type="GeneID" id="112680155"/>
<gene>
    <name evidence="8" type="primary">LOC112680155</name>
</gene>
<dbReference type="Proteomes" id="UP000694846">
    <property type="component" value="Unplaced"/>
</dbReference>
<accession>A0A8B8F6J8</accession>
<evidence type="ECO:0000313" key="8">
    <source>
        <dbReference type="RefSeq" id="XP_025405952.1"/>
    </source>
</evidence>
<dbReference type="Gene3D" id="3.30.40.10">
    <property type="entry name" value="Zinc/RING finger domain, C3HC4 (zinc finger)"/>
    <property type="match status" value="1"/>
</dbReference>
<keyword evidence="7" id="KW-1185">Reference proteome</keyword>
<dbReference type="CDD" id="cd16515">
    <property type="entry name" value="RING-HC_LRSAM1"/>
    <property type="match status" value="1"/>
</dbReference>
<dbReference type="PROSITE" id="PS50089">
    <property type="entry name" value="ZF_RING_2"/>
    <property type="match status" value="1"/>
</dbReference>